<evidence type="ECO:0000256" key="1">
    <source>
        <dbReference type="SAM" id="MobiDB-lite"/>
    </source>
</evidence>
<organism evidence="2 3">
    <name type="scientific">Thioalkalivibrio sulfidiphilus (strain HL-EbGR7)</name>
    <dbReference type="NCBI Taxonomy" id="396588"/>
    <lineage>
        <taxon>Bacteria</taxon>
        <taxon>Pseudomonadati</taxon>
        <taxon>Pseudomonadota</taxon>
        <taxon>Gammaproteobacteria</taxon>
        <taxon>Chromatiales</taxon>
        <taxon>Ectothiorhodospiraceae</taxon>
        <taxon>Thioalkalivibrio</taxon>
    </lineage>
</organism>
<feature type="compositionally biased region" description="Low complexity" evidence="1">
    <location>
        <begin position="38"/>
        <end position="48"/>
    </location>
</feature>
<sequence length="122" mass="12589">MTTKTRATKGAAKAPEADAKDTQPGQGATETDVKEPATDAAAKDGATAKPEEGKPDPSAPAKAASAGGETPAKGQVTVVVSTRLERRIRGGVVVTRRATEQVVSETVLAQLERDPLIEVKRS</sequence>
<dbReference type="STRING" id="396588.Tgr7_1636"/>
<protein>
    <submittedName>
        <fullName evidence="2">Uncharacterized protein</fullName>
    </submittedName>
</protein>
<accession>B8GS15</accession>
<evidence type="ECO:0000313" key="3">
    <source>
        <dbReference type="Proteomes" id="UP000002383"/>
    </source>
</evidence>
<keyword evidence="3" id="KW-1185">Reference proteome</keyword>
<dbReference type="HOGENOM" id="CLU_2025701_0_0_6"/>
<name>B8GS15_THISH</name>
<dbReference type="EMBL" id="CP001339">
    <property type="protein sequence ID" value="ACL72719.1"/>
    <property type="molecule type" value="Genomic_DNA"/>
</dbReference>
<feature type="compositionally biased region" description="Low complexity" evidence="1">
    <location>
        <begin position="59"/>
        <end position="68"/>
    </location>
</feature>
<dbReference type="AlphaFoldDB" id="B8GS15"/>
<dbReference type="Proteomes" id="UP000002383">
    <property type="component" value="Chromosome"/>
</dbReference>
<dbReference type="KEGG" id="tgr:Tgr7_1636"/>
<reference evidence="2 3" key="1">
    <citation type="journal article" date="2011" name="Stand. Genomic Sci.">
        <title>Complete genome sequence of 'Thioalkalivibrio sulfidophilus' HL-EbGr7.</title>
        <authorList>
            <person name="Muyzer G."/>
            <person name="Sorokin D.Y."/>
            <person name="Mavromatis K."/>
            <person name="Lapidus A."/>
            <person name="Clum A."/>
            <person name="Ivanova N."/>
            <person name="Pati A."/>
            <person name="d'Haeseleer P."/>
            <person name="Woyke T."/>
            <person name="Kyrpides N.C."/>
        </authorList>
    </citation>
    <scope>NUCLEOTIDE SEQUENCE [LARGE SCALE GENOMIC DNA]</scope>
    <source>
        <strain evidence="2 3">HL-EbGR7</strain>
    </source>
</reference>
<dbReference type="RefSeq" id="WP_012638202.1">
    <property type="nucleotide sequence ID" value="NC_011901.1"/>
</dbReference>
<feature type="region of interest" description="Disordered" evidence="1">
    <location>
        <begin position="1"/>
        <end position="77"/>
    </location>
</feature>
<proteinExistence type="predicted"/>
<feature type="compositionally biased region" description="Low complexity" evidence="1">
    <location>
        <begin position="1"/>
        <end position="14"/>
    </location>
</feature>
<gene>
    <name evidence="2" type="ordered locus">Tgr7_1636</name>
</gene>
<evidence type="ECO:0000313" key="2">
    <source>
        <dbReference type="EMBL" id="ACL72719.1"/>
    </source>
</evidence>